<organism evidence="1 2">
    <name type="scientific">Coprinellus micaceus</name>
    <name type="common">Glistening ink-cap mushroom</name>
    <name type="synonym">Coprinus micaceus</name>
    <dbReference type="NCBI Taxonomy" id="71717"/>
    <lineage>
        <taxon>Eukaryota</taxon>
        <taxon>Fungi</taxon>
        <taxon>Dikarya</taxon>
        <taxon>Basidiomycota</taxon>
        <taxon>Agaricomycotina</taxon>
        <taxon>Agaricomycetes</taxon>
        <taxon>Agaricomycetidae</taxon>
        <taxon>Agaricales</taxon>
        <taxon>Agaricineae</taxon>
        <taxon>Psathyrellaceae</taxon>
        <taxon>Coprinellus</taxon>
    </lineage>
</organism>
<dbReference type="EMBL" id="QPFP01000078">
    <property type="protein sequence ID" value="TEB23401.1"/>
    <property type="molecule type" value="Genomic_DNA"/>
</dbReference>
<reference evidence="1 2" key="1">
    <citation type="journal article" date="2019" name="Nat. Ecol. Evol.">
        <title>Megaphylogeny resolves global patterns of mushroom evolution.</title>
        <authorList>
            <person name="Varga T."/>
            <person name="Krizsan K."/>
            <person name="Foldi C."/>
            <person name="Dima B."/>
            <person name="Sanchez-Garcia M."/>
            <person name="Sanchez-Ramirez S."/>
            <person name="Szollosi G.J."/>
            <person name="Szarkandi J.G."/>
            <person name="Papp V."/>
            <person name="Albert L."/>
            <person name="Andreopoulos W."/>
            <person name="Angelini C."/>
            <person name="Antonin V."/>
            <person name="Barry K.W."/>
            <person name="Bougher N.L."/>
            <person name="Buchanan P."/>
            <person name="Buyck B."/>
            <person name="Bense V."/>
            <person name="Catcheside P."/>
            <person name="Chovatia M."/>
            <person name="Cooper J."/>
            <person name="Damon W."/>
            <person name="Desjardin D."/>
            <person name="Finy P."/>
            <person name="Geml J."/>
            <person name="Haridas S."/>
            <person name="Hughes K."/>
            <person name="Justo A."/>
            <person name="Karasinski D."/>
            <person name="Kautmanova I."/>
            <person name="Kiss B."/>
            <person name="Kocsube S."/>
            <person name="Kotiranta H."/>
            <person name="LaButti K.M."/>
            <person name="Lechner B.E."/>
            <person name="Liimatainen K."/>
            <person name="Lipzen A."/>
            <person name="Lukacs Z."/>
            <person name="Mihaltcheva S."/>
            <person name="Morgado L.N."/>
            <person name="Niskanen T."/>
            <person name="Noordeloos M.E."/>
            <person name="Ohm R.A."/>
            <person name="Ortiz-Santana B."/>
            <person name="Ovrebo C."/>
            <person name="Racz N."/>
            <person name="Riley R."/>
            <person name="Savchenko A."/>
            <person name="Shiryaev A."/>
            <person name="Soop K."/>
            <person name="Spirin V."/>
            <person name="Szebenyi C."/>
            <person name="Tomsovsky M."/>
            <person name="Tulloss R.E."/>
            <person name="Uehling J."/>
            <person name="Grigoriev I.V."/>
            <person name="Vagvolgyi C."/>
            <person name="Papp T."/>
            <person name="Martin F.M."/>
            <person name="Miettinen O."/>
            <person name="Hibbett D.S."/>
            <person name="Nagy L.G."/>
        </authorList>
    </citation>
    <scope>NUCLEOTIDE SEQUENCE [LARGE SCALE GENOMIC DNA]</scope>
    <source>
        <strain evidence="1 2">FP101781</strain>
    </source>
</reference>
<dbReference type="Proteomes" id="UP000298030">
    <property type="component" value="Unassembled WGS sequence"/>
</dbReference>
<gene>
    <name evidence="1" type="ORF">FA13DRAFT_1740000</name>
</gene>
<keyword evidence="2" id="KW-1185">Reference proteome</keyword>
<evidence type="ECO:0000313" key="1">
    <source>
        <dbReference type="EMBL" id="TEB23401.1"/>
    </source>
</evidence>
<dbReference type="AlphaFoldDB" id="A0A4Y7SNX2"/>
<comment type="caution">
    <text evidence="1">The sequence shown here is derived from an EMBL/GenBank/DDBJ whole genome shotgun (WGS) entry which is preliminary data.</text>
</comment>
<sequence length="58" mass="6147">MDSFTTLSLSASAPVKIPKDAENPGQGGGTYCVVFAKDVPTDSENPGPGWRNLLRHCL</sequence>
<accession>A0A4Y7SNX2</accession>
<evidence type="ECO:0000313" key="2">
    <source>
        <dbReference type="Proteomes" id="UP000298030"/>
    </source>
</evidence>
<dbReference type="OrthoDB" id="3040627at2759"/>
<proteinExistence type="predicted"/>
<feature type="non-terminal residue" evidence="1">
    <location>
        <position position="58"/>
    </location>
</feature>
<name>A0A4Y7SNX2_COPMI</name>
<protein>
    <submittedName>
        <fullName evidence="1">Uncharacterized protein</fullName>
    </submittedName>
</protein>